<accession>A0A182FY47</accession>
<reference evidence="1 2" key="1">
    <citation type="journal article" date="2017" name="G3 (Bethesda)">
        <title>The Physical Genome Mapping of Anopheles albimanus Corrected Scaffold Misassemblies and Identified Interarm Rearrangements in Genus Anopheles.</title>
        <authorList>
            <person name="Artemov G.N."/>
            <person name="Peery A.N."/>
            <person name="Jiang X."/>
            <person name="Tu Z."/>
            <person name="Stegniy V.N."/>
            <person name="Sharakhova M.V."/>
            <person name="Sharakhov I.V."/>
        </authorList>
    </citation>
    <scope>NUCLEOTIDE SEQUENCE [LARGE SCALE GENOMIC DNA]</scope>
    <source>
        <strain evidence="1 2">ALBI9_A</strain>
    </source>
</reference>
<protein>
    <submittedName>
        <fullName evidence="1">Uncharacterized protein</fullName>
    </submittedName>
</protein>
<dbReference type="VEuPathDB" id="VectorBase:AALB014553"/>
<evidence type="ECO:0000313" key="2">
    <source>
        <dbReference type="Proteomes" id="UP000069272"/>
    </source>
</evidence>
<dbReference type="AlphaFoldDB" id="A0A182FY47"/>
<organism evidence="1 2">
    <name type="scientific">Anopheles albimanus</name>
    <name type="common">New world malaria mosquito</name>
    <dbReference type="NCBI Taxonomy" id="7167"/>
    <lineage>
        <taxon>Eukaryota</taxon>
        <taxon>Metazoa</taxon>
        <taxon>Ecdysozoa</taxon>
        <taxon>Arthropoda</taxon>
        <taxon>Hexapoda</taxon>
        <taxon>Insecta</taxon>
        <taxon>Pterygota</taxon>
        <taxon>Neoptera</taxon>
        <taxon>Endopterygota</taxon>
        <taxon>Diptera</taxon>
        <taxon>Nematocera</taxon>
        <taxon>Culicoidea</taxon>
        <taxon>Culicidae</taxon>
        <taxon>Anophelinae</taxon>
        <taxon>Anopheles</taxon>
    </lineage>
</organism>
<sequence>MLLLTSLLPSASSLAVPSVAQKQSSDSITIVGGGGGGVHVHDAIDQLARNTVPSSPFIPPAH</sequence>
<proteinExistence type="predicted"/>
<reference evidence="1" key="2">
    <citation type="submission" date="2022-08" db="UniProtKB">
        <authorList>
            <consortium name="EnsemblMetazoa"/>
        </authorList>
    </citation>
    <scope>IDENTIFICATION</scope>
    <source>
        <strain evidence="1">STECLA/ALBI9_A</strain>
    </source>
</reference>
<dbReference type="EnsemblMetazoa" id="AALB014553-RA">
    <property type="protein sequence ID" value="AALB014553-PA"/>
    <property type="gene ID" value="AALB014553"/>
</dbReference>
<evidence type="ECO:0000313" key="1">
    <source>
        <dbReference type="EnsemblMetazoa" id="AALB014553-PA"/>
    </source>
</evidence>
<keyword evidence="2" id="KW-1185">Reference proteome</keyword>
<dbReference type="Proteomes" id="UP000069272">
    <property type="component" value="Chromosome 3L"/>
</dbReference>
<name>A0A182FY47_ANOAL</name>